<evidence type="ECO:0000313" key="2">
    <source>
        <dbReference type="EMBL" id="GAA2431637.1"/>
    </source>
</evidence>
<feature type="region of interest" description="Disordered" evidence="1">
    <location>
        <begin position="1"/>
        <end position="20"/>
    </location>
</feature>
<protein>
    <submittedName>
        <fullName evidence="2">Uncharacterized protein</fullName>
    </submittedName>
</protein>
<proteinExistence type="predicted"/>
<dbReference type="EMBL" id="BAAASZ010000011">
    <property type="protein sequence ID" value="GAA2431637.1"/>
    <property type="molecule type" value="Genomic_DNA"/>
</dbReference>
<gene>
    <name evidence="2" type="ORF">GCM10010405_13150</name>
</gene>
<comment type="caution">
    <text evidence="2">The sequence shown here is derived from an EMBL/GenBank/DDBJ whole genome shotgun (WGS) entry which is preliminary data.</text>
</comment>
<feature type="region of interest" description="Disordered" evidence="1">
    <location>
        <begin position="42"/>
        <end position="111"/>
    </location>
</feature>
<feature type="compositionally biased region" description="Polar residues" evidence="1">
    <location>
        <begin position="96"/>
        <end position="111"/>
    </location>
</feature>
<name>A0ABN3JIV9_9ACTN</name>
<accession>A0ABN3JIV9</accession>
<evidence type="ECO:0000313" key="3">
    <source>
        <dbReference type="Proteomes" id="UP001501638"/>
    </source>
</evidence>
<sequence length="111" mass="11466">MSEGGEPSGEVAADVARADDADLHDVSPGVLFCDARHNRVAGGSISARGTGPPNSATGRVADVTRSVPGPSPGVRRLLGASPRPMPGGERRDGRTEQPQQTPNRQMSDLLV</sequence>
<reference evidence="2 3" key="1">
    <citation type="journal article" date="2019" name="Int. J. Syst. Evol. Microbiol.">
        <title>The Global Catalogue of Microorganisms (GCM) 10K type strain sequencing project: providing services to taxonomists for standard genome sequencing and annotation.</title>
        <authorList>
            <consortium name="The Broad Institute Genomics Platform"/>
            <consortium name="The Broad Institute Genome Sequencing Center for Infectious Disease"/>
            <person name="Wu L."/>
            <person name="Ma J."/>
        </authorList>
    </citation>
    <scope>NUCLEOTIDE SEQUENCE [LARGE SCALE GENOMIC DNA]</scope>
    <source>
        <strain evidence="2 3">JCM 6305</strain>
    </source>
</reference>
<dbReference type="Proteomes" id="UP001501638">
    <property type="component" value="Unassembled WGS sequence"/>
</dbReference>
<keyword evidence="3" id="KW-1185">Reference proteome</keyword>
<organism evidence="2 3">
    <name type="scientific">Streptomyces macrosporus</name>
    <dbReference type="NCBI Taxonomy" id="44032"/>
    <lineage>
        <taxon>Bacteria</taxon>
        <taxon>Bacillati</taxon>
        <taxon>Actinomycetota</taxon>
        <taxon>Actinomycetes</taxon>
        <taxon>Kitasatosporales</taxon>
        <taxon>Streptomycetaceae</taxon>
        <taxon>Streptomyces</taxon>
    </lineage>
</organism>
<evidence type="ECO:0000256" key="1">
    <source>
        <dbReference type="SAM" id="MobiDB-lite"/>
    </source>
</evidence>